<protein>
    <submittedName>
        <fullName evidence="2">Methylase involved in ubiquinone/menaquinone biosynthesis</fullName>
    </submittedName>
</protein>
<keyword evidence="2" id="KW-0489">Methyltransferase</keyword>
<dbReference type="EMBL" id="CP003051">
    <property type="protein sequence ID" value="AGA91761.1"/>
    <property type="molecule type" value="Genomic_DNA"/>
</dbReference>
<dbReference type="RefSeq" id="WP_015281889.1">
    <property type="nucleotide sequence ID" value="NC_019940.1"/>
</dbReference>
<gene>
    <name evidence="2" type="ORF">Thimo_3075</name>
</gene>
<keyword evidence="2" id="KW-0830">Ubiquinone</keyword>
<dbReference type="STRING" id="765912.Thimo_3075"/>
<feature type="domain" description="Methyltransferase type 11" evidence="1">
    <location>
        <begin position="45"/>
        <end position="125"/>
    </location>
</feature>
<proteinExistence type="predicted"/>
<dbReference type="OrthoDB" id="9816424at2"/>
<evidence type="ECO:0000259" key="1">
    <source>
        <dbReference type="Pfam" id="PF08241"/>
    </source>
</evidence>
<dbReference type="eggNOG" id="COG2226">
    <property type="taxonomic scope" value="Bacteria"/>
</dbReference>
<dbReference type="Proteomes" id="UP000010816">
    <property type="component" value="Chromosome"/>
</dbReference>
<dbReference type="CDD" id="cd02440">
    <property type="entry name" value="AdoMet_MTases"/>
    <property type="match status" value="1"/>
</dbReference>
<dbReference type="HOGENOM" id="CLU_1331419_0_0_6"/>
<dbReference type="GO" id="GO:0032259">
    <property type="term" value="P:methylation"/>
    <property type="evidence" value="ECO:0007669"/>
    <property type="project" value="UniProtKB-KW"/>
</dbReference>
<dbReference type="InterPro" id="IPR029063">
    <property type="entry name" value="SAM-dependent_MTases_sf"/>
</dbReference>
<sequence length="214" mass="23995">MTEQDLSLVPGKEHYAAKYLRGGRLFSYAHQLNAVVQYEPQTVIEVGPGPGMVTGALQAIDIVVTTVDIQSELNPDVVAAVTDLPFDNDSFDVAVCCQVLEHLPFDRFVGALRELVRVSVRGAIISLPDRRPHYFATLRLPGLRVDANLGTRPKRVSPDQVDSAIRIAGHYWEIGFPGYPLKRIEKQLSEAECSLVRNWRVPDYPYHHFFILSK</sequence>
<evidence type="ECO:0000313" key="3">
    <source>
        <dbReference type="Proteomes" id="UP000010816"/>
    </source>
</evidence>
<dbReference type="Pfam" id="PF08241">
    <property type="entry name" value="Methyltransf_11"/>
    <property type="match status" value="1"/>
</dbReference>
<keyword evidence="2" id="KW-0808">Transferase</keyword>
<dbReference type="SUPFAM" id="SSF53335">
    <property type="entry name" value="S-adenosyl-L-methionine-dependent methyltransferases"/>
    <property type="match status" value="1"/>
</dbReference>
<dbReference type="InterPro" id="IPR013216">
    <property type="entry name" value="Methyltransf_11"/>
</dbReference>
<name>L0H0L0_9GAMM</name>
<reference evidence="2 3" key="1">
    <citation type="submission" date="2011-09" db="EMBL/GenBank/DDBJ databases">
        <title>Complete sequence of chromosome of Thioflavicoccus mobilis 8321.</title>
        <authorList>
            <consortium name="US DOE Joint Genome Institute"/>
            <person name="Lucas S."/>
            <person name="Han J."/>
            <person name="Lapidus A."/>
            <person name="Cheng J.-F."/>
            <person name="Goodwin L."/>
            <person name="Pitluck S."/>
            <person name="Peters L."/>
            <person name="Ovchinnikova G."/>
            <person name="Lu M."/>
            <person name="Detter J.C."/>
            <person name="Han C."/>
            <person name="Tapia R."/>
            <person name="Land M."/>
            <person name="Hauser L."/>
            <person name="Kyrpides N."/>
            <person name="Ivanova N."/>
            <person name="Pagani I."/>
            <person name="Vogl K."/>
            <person name="Liu Z."/>
            <person name="Imhoff J."/>
            <person name="Thiel V."/>
            <person name="Frigaard N.-U."/>
            <person name="Bryant D."/>
            <person name="Woyke T."/>
        </authorList>
    </citation>
    <scope>NUCLEOTIDE SEQUENCE [LARGE SCALE GENOMIC DNA]</scope>
    <source>
        <strain evidence="2 3">8321</strain>
    </source>
</reference>
<accession>L0H0L0</accession>
<organism evidence="2 3">
    <name type="scientific">Thioflavicoccus mobilis 8321</name>
    <dbReference type="NCBI Taxonomy" id="765912"/>
    <lineage>
        <taxon>Bacteria</taxon>
        <taxon>Pseudomonadati</taxon>
        <taxon>Pseudomonadota</taxon>
        <taxon>Gammaproteobacteria</taxon>
        <taxon>Chromatiales</taxon>
        <taxon>Chromatiaceae</taxon>
        <taxon>Thioflavicoccus</taxon>
    </lineage>
</organism>
<keyword evidence="3" id="KW-1185">Reference proteome</keyword>
<dbReference type="KEGG" id="tmb:Thimo_3075"/>
<dbReference type="Gene3D" id="3.40.50.150">
    <property type="entry name" value="Vaccinia Virus protein VP39"/>
    <property type="match status" value="1"/>
</dbReference>
<dbReference type="GO" id="GO:0008757">
    <property type="term" value="F:S-adenosylmethionine-dependent methyltransferase activity"/>
    <property type="evidence" value="ECO:0007669"/>
    <property type="project" value="InterPro"/>
</dbReference>
<evidence type="ECO:0000313" key="2">
    <source>
        <dbReference type="EMBL" id="AGA91761.1"/>
    </source>
</evidence>
<dbReference type="AlphaFoldDB" id="L0H0L0"/>